<evidence type="ECO:0000256" key="1">
    <source>
        <dbReference type="ARBA" id="ARBA00004123"/>
    </source>
</evidence>
<dbReference type="Pfam" id="PF12542">
    <property type="entry name" value="CWC25"/>
    <property type="match status" value="1"/>
</dbReference>
<dbReference type="GO" id="GO:0005684">
    <property type="term" value="C:U2-type spliceosomal complex"/>
    <property type="evidence" value="ECO:0007669"/>
    <property type="project" value="TreeGrafter"/>
</dbReference>
<dbReference type="PANTHER" id="PTHR16196:SF0">
    <property type="entry name" value="PRE-MRNA-SPLICING FACTOR CWC25 HOMOLOG"/>
    <property type="match status" value="1"/>
</dbReference>
<evidence type="ECO:0000256" key="5">
    <source>
        <dbReference type="ARBA" id="ARBA00023054"/>
    </source>
</evidence>
<keyword evidence="7" id="KW-0539">Nucleus</keyword>
<feature type="compositionally biased region" description="Low complexity" evidence="8">
    <location>
        <begin position="53"/>
        <end position="63"/>
    </location>
</feature>
<dbReference type="SMART" id="SM01083">
    <property type="entry name" value="Cir_N"/>
    <property type="match status" value="1"/>
</dbReference>
<keyword evidence="3" id="KW-0507">mRNA processing</keyword>
<keyword evidence="11" id="KW-1185">Reference proteome</keyword>
<name>A0AAD5JPF1_9FUNG</name>
<evidence type="ECO:0000313" key="10">
    <source>
        <dbReference type="EMBL" id="KAI9248308.1"/>
    </source>
</evidence>
<dbReference type="AlphaFoldDB" id="A0AAD5JPF1"/>
<feature type="domain" description="CBF1-interacting co-repressor CIR N-terminal" evidence="9">
    <location>
        <begin position="11"/>
        <end position="47"/>
    </location>
</feature>
<keyword evidence="5" id="KW-0175">Coiled coil</keyword>
<reference evidence="10" key="1">
    <citation type="journal article" date="2022" name="IScience">
        <title>Evolution of zygomycete secretomes and the origins of terrestrial fungal ecologies.</title>
        <authorList>
            <person name="Chang Y."/>
            <person name="Wang Y."/>
            <person name="Mondo S."/>
            <person name="Ahrendt S."/>
            <person name="Andreopoulos W."/>
            <person name="Barry K."/>
            <person name="Beard J."/>
            <person name="Benny G.L."/>
            <person name="Blankenship S."/>
            <person name="Bonito G."/>
            <person name="Cuomo C."/>
            <person name="Desiro A."/>
            <person name="Gervers K.A."/>
            <person name="Hundley H."/>
            <person name="Kuo A."/>
            <person name="LaButti K."/>
            <person name="Lang B.F."/>
            <person name="Lipzen A."/>
            <person name="O'Donnell K."/>
            <person name="Pangilinan J."/>
            <person name="Reynolds N."/>
            <person name="Sandor L."/>
            <person name="Smith M.E."/>
            <person name="Tsang A."/>
            <person name="Grigoriev I.V."/>
            <person name="Stajich J.E."/>
            <person name="Spatafora J.W."/>
        </authorList>
    </citation>
    <scope>NUCLEOTIDE SEQUENCE</scope>
    <source>
        <strain evidence="10">RSA 2281</strain>
    </source>
</reference>
<evidence type="ECO:0000259" key="9">
    <source>
        <dbReference type="SMART" id="SM01083"/>
    </source>
</evidence>
<feature type="region of interest" description="Disordered" evidence="8">
    <location>
        <begin position="53"/>
        <end position="88"/>
    </location>
</feature>
<reference evidence="10" key="2">
    <citation type="submission" date="2023-02" db="EMBL/GenBank/DDBJ databases">
        <authorList>
            <consortium name="DOE Joint Genome Institute"/>
            <person name="Mondo S.J."/>
            <person name="Chang Y."/>
            <person name="Wang Y."/>
            <person name="Ahrendt S."/>
            <person name="Andreopoulos W."/>
            <person name="Barry K."/>
            <person name="Beard J."/>
            <person name="Benny G.L."/>
            <person name="Blankenship S."/>
            <person name="Bonito G."/>
            <person name="Cuomo C."/>
            <person name="Desiro A."/>
            <person name="Gervers K.A."/>
            <person name="Hundley H."/>
            <person name="Kuo A."/>
            <person name="LaButti K."/>
            <person name="Lang B.F."/>
            <person name="Lipzen A."/>
            <person name="O'Donnell K."/>
            <person name="Pangilinan J."/>
            <person name="Reynolds N."/>
            <person name="Sandor L."/>
            <person name="Smith M.W."/>
            <person name="Tsang A."/>
            <person name="Grigoriev I.V."/>
            <person name="Stajich J.E."/>
            <person name="Spatafora J.W."/>
        </authorList>
    </citation>
    <scope>NUCLEOTIDE SEQUENCE</scope>
    <source>
        <strain evidence="10">RSA 2281</strain>
    </source>
</reference>
<keyword evidence="4" id="KW-0747">Spliceosome</keyword>
<comment type="caution">
    <text evidence="10">The sequence shown here is derived from an EMBL/GenBank/DDBJ whole genome shotgun (WGS) entry which is preliminary data.</text>
</comment>
<evidence type="ECO:0000256" key="3">
    <source>
        <dbReference type="ARBA" id="ARBA00022664"/>
    </source>
</evidence>
<dbReference type="PANTHER" id="PTHR16196">
    <property type="entry name" value="CELL CYCLE CONTROL PROTEIN CWF25"/>
    <property type="match status" value="1"/>
</dbReference>
<dbReference type="GO" id="GO:0000398">
    <property type="term" value="P:mRNA splicing, via spliceosome"/>
    <property type="evidence" value="ECO:0007669"/>
    <property type="project" value="TreeGrafter"/>
</dbReference>
<evidence type="ECO:0000256" key="6">
    <source>
        <dbReference type="ARBA" id="ARBA00023187"/>
    </source>
</evidence>
<gene>
    <name evidence="10" type="ORF">BDA99DRAFT_233298</name>
</gene>
<evidence type="ECO:0000313" key="11">
    <source>
        <dbReference type="Proteomes" id="UP001209540"/>
    </source>
</evidence>
<dbReference type="EMBL" id="JAIXMP010000039">
    <property type="protein sequence ID" value="KAI9248308.1"/>
    <property type="molecule type" value="Genomic_DNA"/>
</dbReference>
<proteinExistence type="inferred from homology"/>
<feature type="region of interest" description="Disordered" evidence="8">
    <location>
        <begin position="1"/>
        <end position="35"/>
    </location>
</feature>
<comment type="similarity">
    <text evidence="2">Belongs to the CWC25 family.</text>
</comment>
<feature type="compositionally biased region" description="Basic and acidic residues" evidence="8">
    <location>
        <begin position="19"/>
        <end position="35"/>
    </location>
</feature>
<evidence type="ECO:0000256" key="8">
    <source>
        <dbReference type="SAM" id="MobiDB-lite"/>
    </source>
</evidence>
<comment type="subcellular location">
    <subcellularLocation>
        <location evidence="1">Nucleus</location>
    </subcellularLocation>
</comment>
<organism evidence="10 11">
    <name type="scientific">Phascolomyces articulosus</name>
    <dbReference type="NCBI Taxonomy" id="60185"/>
    <lineage>
        <taxon>Eukaryota</taxon>
        <taxon>Fungi</taxon>
        <taxon>Fungi incertae sedis</taxon>
        <taxon>Mucoromycota</taxon>
        <taxon>Mucoromycotina</taxon>
        <taxon>Mucoromycetes</taxon>
        <taxon>Mucorales</taxon>
        <taxon>Lichtheimiaceae</taxon>
        <taxon>Phascolomyces</taxon>
    </lineage>
</organism>
<accession>A0AAD5JPF1</accession>
<dbReference type="InterPro" id="IPR019339">
    <property type="entry name" value="CIR_N_dom"/>
</dbReference>
<evidence type="ECO:0000256" key="2">
    <source>
        <dbReference type="ARBA" id="ARBA00006695"/>
    </source>
</evidence>
<sequence length="128" mass="15277">MGGGDLNLKKSWHPATLKNQERVWKEERKHAEEQRKIEQMKKELMEERQLQELQQLQEQAGQKQRSDRLDWMYASPNQSGGAGNKDEMEQYLLGKKSVDDLIRDKNSKESVSYFFYLRMNQILYPNRN</sequence>
<dbReference type="Pfam" id="PF10197">
    <property type="entry name" value="Cir_N"/>
    <property type="match status" value="1"/>
</dbReference>
<dbReference type="InterPro" id="IPR051376">
    <property type="entry name" value="CWC25_splicing_factor"/>
</dbReference>
<keyword evidence="6" id="KW-0508">mRNA splicing</keyword>
<evidence type="ECO:0000256" key="4">
    <source>
        <dbReference type="ARBA" id="ARBA00022728"/>
    </source>
</evidence>
<evidence type="ECO:0000256" key="7">
    <source>
        <dbReference type="ARBA" id="ARBA00023242"/>
    </source>
</evidence>
<dbReference type="InterPro" id="IPR022209">
    <property type="entry name" value="CWC25"/>
</dbReference>
<dbReference type="Proteomes" id="UP001209540">
    <property type="component" value="Unassembled WGS sequence"/>
</dbReference>
<protein>
    <recommendedName>
        <fullName evidence="9">CBF1-interacting co-repressor CIR N-terminal domain-containing protein</fullName>
    </recommendedName>
</protein>